<evidence type="ECO:0000313" key="5">
    <source>
        <dbReference type="EMBL" id="KAK3334103.1"/>
    </source>
</evidence>
<proteinExistence type="predicted"/>
<feature type="domain" description="Yeast cell wall synthesis Kre9/Knh1-like N-terminal" evidence="4">
    <location>
        <begin position="22"/>
        <end position="114"/>
    </location>
</feature>
<organism evidence="5 6">
    <name type="scientific">Cercophora scortea</name>
    <dbReference type="NCBI Taxonomy" id="314031"/>
    <lineage>
        <taxon>Eukaryota</taxon>
        <taxon>Fungi</taxon>
        <taxon>Dikarya</taxon>
        <taxon>Ascomycota</taxon>
        <taxon>Pezizomycotina</taxon>
        <taxon>Sordariomycetes</taxon>
        <taxon>Sordariomycetidae</taxon>
        <taxon>Sordariales</taxon>
        <taxon>Lasiosphaeriaceae</taxon>
        <taxon>Cercophora</taxon>
    </lineage>
</organism>
<feature type="region of interest" description="Disordered" evidence="2">
    <location>
        <begin position="116"/>
        <end position="196"/>
    </location>
</feature>
<dbReference type="InterPro" id="IPR052479">
    <property type="entry name" value="GPI-anchor_Adhesion_Reg"/>
</dbReference>
<dbReference type="InterPro" id="IPR018466">
    <property type="entry name" value="Kre9/Knh1-like_N"/>
</dbReference>
<evidence type="ECO:0000256" key="3">
    <source>
        <dbReference type="SAM" id="SignalP"/>
    </source>
</evidence>
<sequence length="216" mass="21334">MRFSIIAASLFAACVSAIQVNTPTKNQVVDLSAPGFKVTWSTVSSDPTKAHLFLVNQAGGHTPYSKDLGEVDLSSGSVTVIEANVPADTGYQFNLQSVDPLNTGILAQSQQFEIKASDDKSSSSSTASSSTTSSATTSATGSAQTLDGSSTTVGSSSTASTFTTTKSAATGSATGGSNATKTSSSAGSTSTAAAPTGKAASGSLLALAIGLVAIVM</sequence>
<feature type="signal peptide" evidence="3">
    <location>
        <begin position="1"/>
        <end position="17"/>
    </location>
</feature>
<dbReference type="PANTHER" id="PTHR35185:SF1">
    <property type="entry name" value="UPF0619 GPI-ANCHORED MEMBRANE PROTEIN C1322.10"/>
    <property type="match status" value="1"/>
</dbReference>
<evidence type="ECO:0000259" key="4">
    <source>
        <dbReference type="Pfam" id="PF10342"/>
    </source>
</evidence>
<accession>A0AAE0IZD8</accession>
<evidence type="ECO:0000256" key="2">
    <source>
        <dbReference type="SAM" id="MobiDB-lite"/>
    </source>
</evidence>
<keyword evidence="6" id="KW-1185">Reference proteome</keyword>
<evidence type="ECO:0000313" key="6">
    <source>
        <dbReference type="Proteomes" id="UP001286456"/>
    </source>
</evidence>
<dbReference type="EMBL" id="JAUEPO010000002">
    <property type="protein sequence ID" value="KAK3334103.1"/>
    <property type="molecule type" value="Genomic_DNA"/>
</dbReference>
<protein>
    <recommendedName>
        <fullName evidence="4">Yeast cell wall synthesis Kre9/Knh1-like N-terminal domain-containing protein</fullName>
    </recommendedName>
</protein>
<name>A0AAE0IZD8_9PEZI</name>
<evidence type="ECO:0000256" key="1">
    <source>
        <dbReference type="ARBA" id="ARBA00022729"/>
    </source>
</evidence>
<keyword evidence="1 3" id="KW-0732">Signal</keyword>
<comment type="caution">
    <text evidence="5">The sequence shown here is derived from an EMBL/GenBank/DDBJ whole genome shotgun (WGS) entry which is preliminary data.</text>
</comment>
<gene>
    <name evidence="5" type="ORF">B0T19DRAFT_146214</name>
</gene>
<dbReference type="Pfam" id="PF10342">
    <property type="entry name" value="Kre9_KNH"/>
    <property type="match status" value="1"/>
</dbReference>
<feature type="compositionally biased region" description="Low complexity" evidence="2">
    <location>
        <begin position="122"/>
        <end position="196"/>
    </location>
</feature>
<dbReference type="AlphaFoldDB" id="A0AAE0IZD8"/>
<feature type="chain" id="PRO_5042263274" description="Yeast cell wall synthesis Kre9/Knh1-like N-terminal domain-containing protein" evidence="3">
    <location>
        <begin position="18"/>
        <end position="216"/>
    </location>
</feature>
<reference evidence="5" key="1">
    <citation type="journal article" date="2023" name="Mol. Phylogenet. Evol.">
        <title>Genome-scale phylogeny and comparative genomics of the fungal order Sordariales.</title>
        <authorList>
            <person name="Hensen N."/>
            <person name="Bonometti L."/>
            <person name="Westerberg I."/>
            <person name="Brannstrom I.O."/>
            <person name="Guillou S."/>
            <person name="Cros-Aarteil S."/>
            <person name="Calhoun S."/>
            <person name="Haridas S."/>
            <person name="Kuo A."/>
            <person name="Mondo S."/>
            <person name="Pangilinan J."/>
            <person name="Riley R."/>
            <person name="LaButti K."/>
            <person name="Andreopoulos B."/>
            <person name="Lipzen A."/>
            <person name="Chen C."/>
            <person name="Yan M."/>
            <person name="Daum C."/>
            <person name="Ng V."/>
            <person name="Clum A."/>
            <person name="Steindorff A."/>
            <person name="Ohm R.A."/>
            <person name="Martin F."/>
            <person name="Silar P."/>
            <person name="Natvig D.O."/>
            <person name="Lalanne C."/>
            <person name="Gautier V."/>
            <person name="Ament-Velasquez S.L."/>
            <person name="Kruys A."/>
            <person name="Hutchinson M.I."/>
            <person name="Powell A.J."/>
            <person name="Barry K."/>
            <person name="Miller A.N."/>
            <person name="Grigoriev I.V."/>
            <person name="Debuchy R."/>
            <person name="Gladieux P."/>
            <person name="Hiltunen Thoren M."/>
            <person name="Johannesson H."/>
        </authorList>
    </citation>
    <scope>NUCLEOTIDE SEQUENCE</scope>
    <source>
        <strain evidence="5">SMH4131-1</strain>
    </source>
</reference>
<dbReference type="Proteomes" id="UP001286456">
    <property type="component" value="Unassembled WGS sequence"/>
</dbReference>
<reference evidence="5" key="2">
    <citation type="submission" date="2023-06" db="EMBL/GenBank/DDBJ databases">
        <authorList>
            <consortium name="Lawrence Berkeley National Laboratory"/>
            <person name="Haridas S."/>
            <person name="Hensen N."/>
            <person name="Bonometti L."/>
            <person name="Westerberg I."/>
            <person name="Brannstrom I.O."/>
            <person name="Guillou S."/>
            <person name="Cros-Aarteil S."/>
            <person name="Calhoun S."/>
            <person name="Kuo A."/>
            <person name="Mondo S."/>
            <person name="Pangilinan J."/>
            <person name="Riley R."/>
            <person name="Labutti K."/>
            <person name="Andreopoulos B."/>
            <person name="Lipzen A."/>
            <person name="Chen C."/>
            <person name="Yanf M."/>
            <person name="Daum C."/>
            <person name="Ng V."/>
            <person name="Clum A."/>
            <person name="Steindorff A."/>
            <person name="Ohm R."/>
            <person name="Martin F."/>
            <person name="Silar P."/>
            <person name="Natvig D."/>
            <person name="Lalanne C."/>
            <person name="Gautier V."/>
            <person name="Ament-Velasquez S.L."/>
            <person name="Kruys A."/>
            <person name="Hutchinson M.I."/>
            <person name="Powell A.J."/>
            <person name="Barry K."/>
            <person name="Miller A.N."/>
            <person name="Grigoriev I.V."/>
            <person name="Debuchy R."/>
            <person name="Gladieux P."/>
            <person name="Thoren M.H."/>
            <person name="Johannesson H."/>
        </authorList>
    </citation>
    <scope>NUCLEOTIDE SEQUENCE</scope>
    <source>
        <strain evidence="5">SMH4131-1</strain>
    </source>
</reference>
<dbReference type="PANTHER" id="PTHR35185">
    <property type="entry name" value="SERINE/THREONINE-RICH PROTEIN ADG2-RELATED"/>
    <property type="match status" value="1"/>
</dbReference>